<sequence length="72" mass="7684">MGGALRSGVRRGCDFHGGGDSVRRGDNASARASVSHVARSTSSDVRCERRCLIGGQTTRARCSRRHSPPSTR</sequence>
<dbReference type="KEGG" id="mym:A176_004245"/>
<organism evidence="2 3">
    <name type="scientific">Pseudomyxococcus hansupus</name>
    <dbReference type="NCBI Taxonomy" id="1297742"/>
    <lineage>
        <taxon>Bacteria</taxon>
        <taxon>Pseudomonadati</taxon>
        <taxon>Myxococcota</taxon>
        <taxon>Myxococcia</taxon>
        <taxon>Myxococcales</taxon>
        <taxon>Cystobacterineae</taxon>
        <taxon>Myxococcaceae</taxon>
        <taxon>Pseudomyxococcus</taxon>
    </lineage>
</organism>
<protein>
    <submittedName>
        <fullName evidence="2">Uncharacterized protein</fullName>
    </submittedName>
</protein>
<dbReference type="Proteomes" id="UP000009026">
    <property type="component" value="Chromosome"/>
</dbReference>
<dbReference type="EMBL" id="CP012109">
    <property type="protein sequence ID" value="AKQ67333.1"/>
    <property type="molecule type" value="Genomic_DNA"/>
</dbReference>
<keyword evidence="3" id="KW-1185">Reference proteome</keyword>
<feature type="compositionally biased region" description="Low complexity" evidence="1">
    <location>
        <begin position="28"/>
        <end position="39"/>
    </location>
</feature>
<reference evidence="2 3" key="1">
    <citation type="journal article" date="2016" name="PLoS ONE">
        <title>Complete Genome Sequence and Comparative Genomics of a Novel Myxobacterium Myxococcus hansupus.</title>
        <authorList>
            <person name="Sharma G."/>
            <person name="Narwani T."/>
            <person name="Subramanian S."/>
        </authorList>
    </citation>
    <scope>NUCLEOTIDE SEQUENCE [LARGE SCALE GENOMIC DNA]</scope>
    <source>
        <strain evidence="3">mixupus</strain>
    </source>
</reference>
<proteinExistence type="predicted"/>
<name>A0A0H4X0D1_9BACT</name>
<dbReference type="AlphaFoldDB" id="A0A0H4X0D1"/>
<feature type="region of interest" description="Disordered" evidence="1">
    <location>
        <begin position="1"/>
        <end position="39"/>
    </location>
</feature>
<gene>
    <name evidence="2" type="ORF">A176_004245</name>
</gene>
<evidence type="ECO:0000256" key="1">
    <source>
        <dbReference type="SAM" id="MobiDB-lite"/>
    </source>
</evidence>
<accession>A0A0H4X0D1</accession>
<evidence type="ECO:0000313" key="3">
    <source>
        <dbReference type="Proteomes" id="UP000009026"/>
    </source>
</evidence>
<evidence type="ECO:0000313" key="2">
    <source>
        <dbReference type="EMBL" id="AKQ67333.1"/>
    </source>
</evidence>